<dbReference type="PROSITE" id="PS51480">
    <property type="entry name" value="DHAL"/>
    <property type="match status" value="1"/>
</dbReference>
<dbReference type="SUPFAM" id="SSF101473">
    <property type="entry name" value="DhaL-like"/>
    <property type="match status" value="1"/>
</dbReference>
<organism evidence="2 3">
    <name type="scientific">Allomeiothermus silvanus (strain ATCC 700542 / DSM 9946 / NBRC 106475 / NCIMB 13440 / VI-R2)</name>
    <name type="common">Thermus silvanus</name>
    <dbReference type="NCBI Taxonomy" id="526227"/>
    <lineage>
        <taxon>Bacteria</taxon>
        <taxon>Thermotogati</taxon>
        <taxon>Deinococcota</taxon>
        <taxon>Deinococci</taxon>
        <taxon>Thermales</taxon>
        <taxon>Thermaceae</taxon>
        <taxon>Allomeiothermus</taxon>
    </lineage>
</organism>
<dbReference type="NCBIfam" id="TIGR03599">
    <property type="entry name" value="YloV"/>
    <property type="match status" value="1"/>
</dbReference>
<dbReference type="EMBL" id="CP002042">
    <property type="protein sequence ID" value="ADH64833.1"/>
    <property type="molecule type" value="Genomic_DNA"/>
</dbReference>
<evidence type="ECO:0000313" key="2">
    <source>
        <dbReference type="EMBL" id="ADH64833.1"/>
    </source>
</evidence>
<dbReference type="Pfam" id="PF02734">
    <property type="entry name" value="Dak2"/>
    <property type="match status" value="1"/>
</dbReference>
<dbReference type="InterPro" id="IPR019986">
    <property type="entry name" value="YloV-like"/>
</dbReference>
<dbReference type="InterPro" id="IPR004007">
    <property type="entry name" value="DhaL_dom"/>
</dbReference>
<dbReference type="SMART" id="SM01120">
    <property type="entry name" value="Dak2"/>
    <property type="match status" value="1"/>
</dbReference>
<feature type="domain" description="DhaL" evidence="1">
    <location>
        <begin position="8"/>
        <end position="201"/>
    </location>
</feature>
<proteinExistence type="predicted"/>
<dbReference type="PANTHER" id="PTHR33434">
    <property type="entry name" value="DEGV DOMAIN-CONTAINING PROTEIN DR_1986-RELATED"/>
    <property type="match status" value="1"/>
</dbReference>
<dbReference type="Proteomes" id="UP000001916">
    <property type="component" value="Chromosome"/>
</dbReference>
<evidence type="ECO:0000259" key="1">
    <source>
        <dbReference type="PROSITE" id="PS51480"/>
    </source>
</evidence>
<dbReference type="InterPro" id="IPR033470">
    <property type="entry name" value="FakA-like_C"/>
</dbReference>
<dbReference type="GO" id="GO:0006071">
    <property type="term" value="P:glycerol metabolic process"/>
    <property type="evidence" value="ECO:0007669"/>
    <property type="project" value="InterPro"/>
</dbReference>
<dbReference type="InterPro" id="IPR050270">
    <property type="entry name" value="DegV_domain_contain"/>
</dbReference>
<dbReference type="Gene3D" id="1.25.40.340">
    <property type="match status" value="1"/>
</dbReference>
<keyword evidence="3" id="KW-1185">Reference proteome</keyword>
<dbReference type="Pfam" id="PF13684">
    <property type="entry name" value="FakA-like_C"/>
    <property type="match status" value="1"/>
</dbReference>
<dbReference type="RefSeq" id="WP_013159365.1">
    <property type="nucleotide sequence ID" value="NC_014212.1"/>
</dbReference>
<evidence type="ECO:0000313" key="3">
    <source>
        <dbReference type="Proteomes" id="UP000001916"/>
    </source>
</evidence>
<dbReference type="Pfam" id="PF21645">
    <property type="entry name" value="FakA-like_M"/>
    <property type="match status" value="1"/>
</dbReference>
<dbReference type="AlphaFoldDB" id="D7BDL3"/>
<dbReference type="PANTHER" id="PTHR33434:SF4">
    <property type="entry name" value="PHOSPHATASE PROTEIN"/>
    <property type="match status" value="1"/>
</dbReference>
<dbReference type="STRING" id="526227.Mesil_2995"/>
<sequence length="533" mass="57042">MAERLSPAELAQAFRYATDWFAVYIEETNALNVYPVPDGDTGTNMHLTLQSLRRELDMVDTSRMAEVARAISYGSLLGARGNSGVITSQILKGFSEAIKKAEALTPQVLVEALEEGTRTGYKAVMKPVEGTILTVARYASEGARKALEGGAKNLEAVLSGALERGRVGLAETPNLLPVLKQAGVVDAGGAGYLHILEGIRGFLLGLPLPEPPKVEKYAQTNFAAEQYGYCTEFLMEGVQAPIEEIRQAVSGWGDSLLVVGAEGYVKGHIHTNDPDALLSMVARYGKMVRTKVEDMSLQHTEILSMAGAAEEAPPPTGLVVVAAGWGLVKVFRSLGARVVAGGQTANPSVQDILDAVRSVPNPHVIVLPNNSNVLMSAQQAAQLAQEAGKHVHVLPTRTMGQGLAAAVMYHGDVEPAELLPEMEEAMNRSVTLEVTRASRDATIESLEVKEGQPIGLKDDKLALVAGTPEEALLGLVRLAKDAMHEIMTLFHGPTVEKPRLEALLQEISQAFPDLTLEVHPGGPDLYDYLAVLE</sequence>
<name>D7BDL3_ALLS1</name>
<dbReference type="InterPro" id="IPR048394">
    <property type="entry name" value="FakA-like_M"/>
</dbReference>
<accession>D7BDL3</accession>
<gene>
    <name evidence="2" type="ordered locus">Mesil_2995</name>
</gene>
<dbReference type="HOGENOM" id="CLU_017496_1_0_0"/>
<reference evidence="2 3" key="1">
    <citation type="journal article" date="2010" name="Stand. Genomic Sci.">
        <title>Complete genome sequence of Meiothermus silvanus type strain (VI-R2).</title>
        <authorList>
            <person name="Sikorski J."/>
            <person name="Tindall B.J."/>
            <person name="Lowry S."/>
            <person name="Lucas S."/>
            <person name="Nolan M."/>
            <person name="Copeland A."/>
            <person name="Glavina Del Rio T."/>
            <person name="Tice H."/>
            <person name="Cheng J.F."/>
            <person name="Han C."/>
            <person name="Pitluck S."/>
            <person name="Liolios K."/>
            <person name="Ivanova N."/>
            <person name="Mavromatis K."/>
            <person name="Mikhailova N."/>
            <person name="Pati A."/>
            <person name="Goodwin L."/>
            <person name="Chen A."/>
            <person name="Palaniappan K."/>
            <person name="Land M."/>
            <person name="Hauser L."/>
            <person name="Chang Y.J."/>
            <person name="Jeffries C.D."/>
            <person name="Rohde M."/>
            <person name="Goker M."/>
            <person name="Woyke T."/>
            <person name="Bristow J."/>
            <person name="Eisen J.A."/>
            <person name="Markowitz V."/>
            <person name="Hugenholtz P."/>
            <person name="Kyrpides N.C."/>
            <person name="Klenk H.P."/>
            <person name="Lapidus A."/>
        </authorList>
    </citation>
    <scope>NUCLEOTIDE SEQUENCE [LARGE SCALE GENOMIC DNA]</scope>
    <source>
        <strain evidence="3">ATCC 700542 / DSM 9946 / VI-R2</strain>
    </source>
</reference>
<dbReference type="InterPro" id="IPR036117">
    <property type="entry name" value="DhaL_dom_sf"/>
</dbReference>
<dbReference type="OrthoDB" id="9760324at2"/>
<dbReference type="GO" id="GO:0004371">
    <property type="term" value="F:glycerone kinase activity"/>
    <property type="evidence" value="ECO:0007669"/>
    <property type="project" value="InterPro"/>
</dbReference>
<protein>
    <submittedName>
        <fullName evidence="2">DAK2 domain fusion protein YloV</fullName>
    </submittedName>
</protein>
<dbReference type="KEGG" id="msv:Mesil_2995"/>
<dbReference type="eggNOG" id="COG1461">
    <property type="taxonomic scope" value="Bacteria"/>
</dbReference>
<dbReference type="SMART" id="SM01121">
    <property type="entry name" value="Dak1_2"/>
    <property type="match status" value="1"/>
</dbReference>